<accession>A0ACC2AJA6</accession>
<dbReference type="EMBL" id="CM055112">
    <property type="protein sequence ID" value="KAJ7516999.1"/>
    <property type="molecule type" value="Genomic_DNA"/>
</dbReference>
<comment type="caution">
    <text evidence="1">The sequence shown here is derived from an EMBL/GenBank/DDBJ whole genome shotgun (WGS) entry which is preliminary data.</text>
</comment>
<dbReference type="Proteomes" id="UP001162992">
    <property type="component" value="Chromosome 21"/>
</dbReference>
<reference evidence="2" key="1">
    <citation type="journal article" date="2024" name="Proc. Natl. Acad. Sci. U.S.A.">
        <title>Extraordinary preservation of gene collinearity over three hundred million years revealed in homosporous lycophytes.</title>
        <authorList>
            <person name="Li C."/>
            <person name="Wickell D."/>
            <person name="Kuo L.Y."/>
            <person name="Chen X."/>
            <person name="Nie B."/>
            <person name="Liao X."/>
            <person name="Peng D."/>
            <person name="Ji J."/>
            <person name="Jenkins J."/>
            <person name="Williams M."/>
            <person name="Shu S."/>
            <person name="Plott C."/>
            <person name="Barry K."/>
            <person name="Rajasekar S."/>
            <person name="Grimwood J."/>
            <person name="Han X."/>
            <person name="Sun S."/>
            <person name="Hou Z."/>
            <person name="He W."/>
            <person name="Dai G."/>
            <person name="Sun C."/>
            <person name="Schmutz J."/>
            <person name="Leebens-Mack J.H."/>
            <person name="Li F.W."/>
            <person name="Wang L."/>
        </authorList>
    </citation>
    <scope>NUCLEOTIDE SEQUENCE [LARGE SCALE GENOMIC DNA]</scope>
    <source>
        <strain evidence="2">cv. PW_Plant_1</strain>
    </source>
</reference>
<name>A0ACC2AJA6_DIPCM</name>
<organism evidence="1 2">
    <name type="scientific">Diphasiastrum complanatum</name>
    <name type="common">Issler's clubmoss</name>
    <name type="synonym">Lycopodium complanatum</name>
    <dbReference type="NCBI Taxonomy" id="34168"/>
    <lineage>
        <taxon>Eukaryota</taxon>
        <taxon>Viridiplantae</taxon>
        <taxon>Streptophyta</taxon>
        <taxon>Embryophyta</taxon>
        <taxon>Tracheophyta</taxon>
        <taxon>Lycopodiopsida</taxon>
        <taxon>Lycopodiales</taxon>
        <taxon>Lycopodiaceae</taxon>
        <taxon>Lycopodioideae</taxon>
        <taxon>Diphasiastrum</taxon>
    </lineage>
</organism>
<sequence length="604" mass="66813">MEMDWKQQLEGLWVNKRKLKVEDVQPRICTWDKPRELSKGIQNESIESQKSMTVEEKASSGVILSLENLVNKCAGDITKTRDVCDAVTPLARIPYEEQLTLKKNAISQILKKLARNTRKCCADDVIIPYWLSSTKDRGGLCCDFEGIVASPLVDGYRNKCEFTVGYSPDGQPVVGFQLGMFREGITAVSEPSECRNVSPIARAYAAAFQDFIRKSGLPIWNKHLNTGFWRMLTVREGRAATLKDNEYLDSTSILEVMLIIQVCPAGVAGERSTMEYQEMVRSLSLAASAGRPQLPLTTILVQEHVGVSNAAPADAQIIPLSVPVSDDNVPDSLTGYIHDHMNGLKFRISPTAFFQVNTLAAERLYSLAGDWAGLGPDTLLFDVCCGTGTIGLTLARHVGMVVGIEMNASAVSDAWVNAKINDISNCRFVCAKAEDVISSLLNEYLSSSTMNTSSTTTQNDPQMDDFKPSCLQFTNVVVIVDPPRCGLHPVVVRTLRMQTQLRRVVYVSCNPESLLANAVELCTPISNTCKEKQEAKGQNRRRGTTNLSQARQRVKNMPLSEPFKPVKAIAVDLFPHTQHCEMVLLLERIRFWLFQALELASASV</sequence>
<evidence type="ECO:0000313" key="2">
    <source>
        <dbReference type="Proteomes" id="UP001162992"/>
    </source>
</evidence>
<gene>
    <name evidence="1" type="ORF">O6H91_21G007900</name>
</gene>
<keyword evidence="2" id="KW-1185">Reference proteome</keyword>
<evidence type="ECO:0000313" key="1">
    <source>
        <dbReference type="EMBL" id="KAJ7516999.1"/>
    </source>
</evidence>
<protein>
    <submittedName>
        <fullName evidence="1">Uncharacterized protein</fullName>
    </submittedName>
</protein>
<proteinExistence type="predicted"/>